<evidence type="ECO:0000313" key="1">
    <source>
        <dbReference type="EMBL" id="OGZ11993.1"/>
    </source>
</evidence>
<gene>
    <name evidence="1" type="ORF">A2942_01800</name>
</gene>
<sequence>MQPHDARYREWLERAGLNVEQFLFYIKLYSEGNQPRTQQLNSLADVLFYQGTIFIAAARDHKRSLREVTEIVRKHNITATVHEGVPDNTKILEALSKVTFTGNQKVFVSLTDAVRPVDPNETTEVVIFVGERKEMIDWWETMRQALDGRILNHCQLVFL</sequence>
<proteinExistence type="predicted"/>
<comment type="caution">
    <text evidence="1">The sequence shown here is derived from an EMBL/GenBank/DDBJ whole genome shotgun (WGS) entry which is preliminary data.</text>
</comment>
<dbReference type="AlphaFoldDB" id="A0A1G2DEL8"/>
<name>A0A1G2DEL8_9BACT</name>
<organism evidence="1 2">
    <name type="scientific">Candidatus Lloydbacteria bacterium RIFCSPLOWO2_01_FULL_50_20</name>
    <dbReference type="NCBI Taxonomy" id="1798665"/>
    <lineage>
        <taxon>Bacteria</taxon>
        <taxon>Candidatus Lloydiibacteriota</taxon>
    </lineage>
</organism>
<dbReference type="EMBL" id="MHLP01000030">
    <property type="protein sequence ID" value="OGZ11993.1"/>
    <property type="molecule type" value="Genomic_DNA"/>
</dbReference>
<dbReference type="Proteomes" id="UP000178534">
    <property type="component" value="Unassembled WGS sequence"/>
</dbReference>
<protein>
    <submittedName>
        <fullName evidence="1">Uncharacterized protein</fullName>
    </submittedName>
</protein>
<reference evidence="1 2" key="1">
    <citation type="journal article" date="2016" name="Nat. Commun.">
        <title>Thousands of microbial genomes shed light on interconnected biogeochemical processes in an aquifer system.</title>
        <authorList>
            <person name="Anantharaman K."/>
            <person name="Brown C.T."/>
            <person name="Hug L.A."/>
            <person name="Sharon I."/>
            <person name="Castelle C.J."/>
            <person name="Probst A.J."/>
            <person name="Thomas B.C."/>
            <person name="Singh A."/>
            <person name="Wilkins M.J."/>
            <person name="Karaoz U."/>
            <person name="Brodie E.L."/>
            <person name="Williams K.H."/>
            <person name="Hubbard S.S."/>
            <person name="Banfield J.F."/>
        </authorList>
    </citation>
    <scope>NUCLEOTIDE SEQUENCE [LARGE SCALE GENOMIC DNA]</scope>
</reference>
<accession>A0A1G2DEL8</accession>
<evidence type="ECO:0000313" key="2">
    <source>
        <dbReference type="Proteomes" id="UP000178534"/>
    </source>
</evidence>